<sequence length="395" mass="44147">MQKFLSLLFSRRALAVVGVVALALLVWFIGPLVAFDTLHPLASVGSRVVTIVLLLMFLALWLVNWSMSIIGVTVLCLVIGFVSPLLAFGDVRPFAPLWLRLTIIGLILLTYALYGLYRLWRALRLDEQLLRRFLHPRGEDVPVAGEIKADLRTVSHIVSRAIRQLKQLRVDLPGWRKVLEGKRFLYELPWFMVIGSPGDGKTTALLNTGLQFPLAEQMKQTAHILTVPGGGTLHCDWWFTNEAVLIDTAGRYARHDDGGEISATQRNAGEWQGFLGLLRKHRPGAPLNGVILTLNVADLTAQSPAERLAACAALRARLAELRETLGIRFPVYLVVTKMDLLPGFTEYFRGLTSHLRAQVWGFTLPYSRRRHASDPQSLHALCGRELANLTQRLDL</sequence>
<dbReference type="Proteomes" id="UP000462271">
    <property type="component" value="Unassembled WGS sequence"/>
</dbReference>
<evidence type="ECO:0000313" key="4">
    <source>
        <dbReference type="Proteomes" id="UP000462271"/>
    </source>
</evidence>
<dbReference type="Pfam" id="PF14331">
    <property type="entry name" value="IcmF-related_N"/>
    <property type="match status" value="1"/>
</dbReference>
<dbReference type="InterPro" id="IPR027417">
    <property type="entry name" value="P-loop_NTPase"/>
</dbReference>
<feature type="domain" description="Type VI secretion system component TssM1 N-terminal" evidence="2">
    <location>
        <begin position="265"/>
        <end position="394"/>
    </location>
</feature>
<evidence type="ECO:0000259" key="2">
    <source>
        <dbReference type="Pfam" id="PF14331"/>
    </source>
</evidence>
<evidence type="ECO:0000256" key="1">
    <source>
        <dbReference type="SAM" id="Phobius"/>
    </source>
</evidence>
<keyword evidence="1" id="KW-1133">Transmembrane helix</keyword>
<feature type="transmembrane region" description="Helical" evidence="1">
    <location>
        <begin position="12"/>
        <end position="35"/>
    </location>
</feature>
<evidence type="ECO:0000313" key="3">
    <source>
        <dbReference type="EMBL" id="MWK99097.1"/>
    </source>
</evidence>
<proteinExistence type="predicted"/>
<feature type="transmembrane region" description="Helical" evidence="1">
    <location>
        <begin position="41"/>
        <end position="62"/>
    </location>
</feature>
<dbReference type="SUPFAM" id="SSF52540">
    <property type="entry name" value="P-loop containing nucleoside triphosphate hydrolases"/>
    <property type="match status" value="1"/>
</dbReference>
<gene>
    <name evidence="3" type="ORF">GQM21_18280</name>
</gene>
<dbReference type="PANTHER" id="PTHR36153:SF1">
    <property type="entry name" value="TYPE VI SECRETION SYSTEM COMPONENT TSSM1"/>
    <property type="match status" value="1"/>
</dbReference>
<feature type="transmembrane region" description="Helical" evidence="1">
    <location>
        <begin position="69"/>
        <end position="91"/>
    </location>
</feature>
<keyword evidence="1" id="KW-0472">Membrane</keyword>
<name>A0A8T5YIS5_ECOLX</name>
<dbReference type="EMBL" id="WTML01000080">
    <property type="protein sequence ID" value="MWK99097.1"/>
    <property type="molecule type" value="Genomic_DNA"/>
</dbReference>
<reference evidence="3 4" key="1">
    <citation type="submission" date="2019-12" db="EMBL/GenBank/DDBJ databases">
        <title>Enteriobacteria Tanzani isolates_10432.</title>
        <authorList>
            <person name="Subbiah M."/>
            <person name="Call D."/>
        </authorList>
    </citation>
    <scope>NUCLEOTIDE SEQUENCE [LARGE SCALE GENOMIC DNA]</scope>
    <source>
        <strain evidence="3 4">10432wG8</strain>
    </source>
</reference>
<keyword evidence="1" id="KW-0812">Transmembrane</keyword>
<dbReference type="InterPro" id="IPR053156">
    <property type="entry name" value="T6SS_TssM-like"/>
</dbReference>
<organism evidence="3 4">
    <name type="scientific">Escherichia coli</name>
    <dbReference type="NCBI Taxonomy" id="562"/>
    <lineage>
        <taxon>Bacteria</taxon>
        <taxon>Pseudomonadati</taxon>
        <taxon>Pseudomonadota</taxon>
        <taxon>Gammaproteobacteria</taxon>
        <taxon>Enterobacterales</taxon>
        <taxon>Enterobacteriaceae</taxon>
        <taxon>Escherichia</taxon>
    </lineage>
</organism>
<dbReference type="AlphaFoldDB" id="A0A8T5YIS5"/>
<comment type="caution">
    <text evidence="3">The sequence shown here is derived from an EMBL/GenBank/DDBJ whole genome shotgun (WGS) entry which is preliminary data.</text>
</comment>
<accession>A0A8T5YIS5</accession>
<feature type="non-terminal residue" evidence="3">
    <location>
        <position position="395"/>
    </location>
</feature>
<dbReference type="PANTHER" id="PTHR36153">
    <property type="entry name" value="INNER MEMBRANE PROTEIN-RELATED"/>
    <property type="match status" value="1"/>
</dbReference>
<protein>
    <submittedName>
        <fullName evidence="3">Type VI secretion system membrane subunit TssM</fullName>
    </submittedName>
</protein>
<dbReference type="InterPro" id="IPR025743">
    <property type="entry name" value="TssM1_N"/>
</dbReference>
<feature type="transmembrane region" description="Helical" evidence="1">
    <location>
        <begin position="97"/>
        <end position="117"/>
    </location>
</feature>